<dbReference type="InterPro" id="IPR005672">
    <property type="entry name" value="Phosphate_PstA"/>
</dbReference>
<dbReference type="CDD" id="cd06261">
    <property type="entry name" value="TM_PBP2"/>
    <property type="match status" value="1"/>
</dbReference>
<dbReference type="PANTHER" id="PTHR42922">
    <property type="entry name" value="PHOSPHATE TRANSPORT SYSTEM PERMEASE PROTEIN PSTA"/>
    <property type="match status" value="1"/>
</dbReference>
<dbReference type="GO" id="GO:0005886">
    <property type="term" value="C:plasma membrane"/>
    <property type="evidence" value="ECO:0007669"/>
    <property type="project" value="UniProtKB-SubCell"/>
</dbReference>
<comment type="similarity">
    <text evidence="3 10">Belongs to the binding-protein-dependent transport system permease family. CysTW subfamily.</text>
</comment>
<keyword evidence="4" id="KW-0813">Transport</keyword>
<dbReference type="OrthoDB" id="9775069at2"/>
<evidence type="ECO:0000256" key="9">
    <source>
        <dbReference type="ARBA" id="ARBA00023136"/>
    </source>
</evidence>
<sequence length="356" mass="37810">MPRSLPPLQGVVNPLTAGRLPRFTEPALLVVCLVVTTAALSVLNAGNPGVIIIVGALLFLLVSFALATSVEGVRHAKDRLAAHVVTGFFLIALAPLVSLAWGTVSAGLARMDVKFFTYSMRNVIGEGGGAVHAIWGTLIITGMATLISVPIGLMTAIYLVEYGARHRLASAIRFFVDVMTGIPSIVAGLFAYTLFSLFFGPGTKVGIAGAVALSVLMIPTVVRSTEEMLRLVPNELREASYALGVPKWRTIVKVVLPTSLAGIITGVVLSIARIIGETAPLLVTAGMNQSLNTNPFDSPMATLPVFVYYQYVTPGIPQDPYHARAWAGALTLILIVMLLNLVGRLISWKFAPKPGR</sequence>
<keyword evidence="9 10" id="KW-0472">Membrane</keyword>
<feature type="transmembrane region" description="Helical" evidence="10">
    <location>
        <begin position="26"/>
        <end position="43"/>
    </location>
</feature>
<proteinExistence type="inferred from homology"/>
<name>A0A3M0GEQ0_9ACTN</name>
<evidence type="ECO:0000256" key="8">
    <source>
        <dbReference type="ARBA" id="ARBA00022989"/>
    </source>
</evidence>
<dbReference type="PANTHER" id="PTHR42922:SF1">
    <property type="entry name" value="PHOSPHATE TRANSPORT SYSTEM PERMEASE PROTEIN PSTA"/>
    <property type="match status" value="1"/>
</dbReference>
<keyword evidence="13" id="KW-1185">Reference proteome</keyword>
<feature type="transmembrane region" description="Helical" evidence="10">
    <location>
        <begin position="133"/>
        <end position="160"/>
    </location>
</feature>
<comment type="subcellular location">
    <subcellularLocation>
        <location evidence="2 10">Cell membrane</location>
        <topology evidence="2 10">Multi-pass membrane protein</topology>
    </subcellularLocation>
</comment>
<evidence type="ECO:0000256" key="3">
    <source>
        <dbReference type="ARBA" id="ARBA00007069"/>
    </source>
</evidence>
<keyword evidence="5 10" id="KW-1003">Cell membrane</keyword>
<evidence type="ECO:0000256" key="6">
    <source>
        <dbReference type="ARBA" id="ARBA00022592"/>
    </source>
</evidence>
<gene>
    <name evidence="12" type="primary">pstA</name>
    <name evidence="12" type="ORF">EAX62_00130</name>
</gene>
<keyword evidence="6" id="KW-0592">Phosphate transport</keyword>
<dbReference type="PROSITE" id="PS50928">
    <property type="entry name" value="ABC_TM1"/>
    <property type="match status" value="1"/>
</dbReference>
<dbReference type="Pfam" id="PF00528">
    <property type="entry name" value="BPD_transp_1"/>
    <property type="match status" value="1"/>
</dbReference>
<feature type="domain" description="ABC transmembrane type-1" evidence="11">
    <location>
        <begin position="134"/>
        <end position="343"/>
    </location>
</feature>
<organism evidence="12 13">
    <name type="scientific">Tessaracoccus antarcticus</name>
    <dbReference type="NCBI Taxonomy" id="2479848"/>
    <lineage>
        <taxon>Bacteria</taxon>
        <taxon>Bacillati</taxon>
        <taxon>Actinomycetota</taxon>
        <taxon>Actinomycetes</taxon>
        <taxon>Propionibacteriales</taxon>
        <taxon>Propionibacteriaceae</taxon>
        <taxon>Tessaracoccus</taxon>
    </lineage>
</organism>
<evidence type="ECO:0000256" key="10">
    <source>
        <dbReference type="RuleBase" id="RU363043"/>
    </source>
</evidence>
<keyword evidence="7 10" id="KW-0812">Transmembrane</keyword>
<feature type="transmembrane region" description="Helical" evidence="10">
    <location>
        <begin position="172"/>
        <end position="199"/>
    </location>
</feature>
<dbReference type="InterPro" id="IPR035906">
    <property type="entry name" value="MetI-like_sf"/>
</dbReference>
<accession>A0A3M0GEQ0</accession>
<comment type="caution">
    <text evidence="12">The sequence shown here is derived from an EMBL/GenBank/DDBJ whole genome shotgun (WGS) entry which is preliminary data.</text>
</comment>
<dbReference type="Gene3D" id="1.10.3720.10">
    <property type="entry name" value="MetI-like"/>
    <property type="match status" value="1"/>
</dbReference>
<evidence type="ECO:0000259" key="11">
    <source>
        <dbReference type="PROSITE" id="PS50928"/>
    </source>
</evidence>
<evidence type="ECO:0000256" key="4">
    <source>
        <dbReference type="ARBA" id="ARBA00022448"/>
    </source>
</evidence>
<evidence type="ECO:0000313" key="12">
    <source>
        <dbReference type="EMBL" id="RMB61132.1"/>
    </source>
</evidence>
<reference evidence="12 13" key="1">
    <citation type="submission" date="2018-10" db="EMBL/GenBank/DDBJ databases">
        <title>Tessaracoccus antarcticuss sp. nov., isolated from sediment.</title>
        <authorList>
            <person name="Zhou L.Y."/>
            <person name="Du Z.J."/>
        </authorList>
    </citation>
    <scope>NUCLEOTIDE SEQUENCE [LARGE SCALE GENOMIC DNA]</scope>
    <source>
        <strain evidence="12 13">JDX10</strain>
    </source>
</reference>
<evidence type="ECO:0000313" key="13">
    <source>
        <dbReference type="Proteomes" id="UP000275256"/>
    </source>
</evidence>
<protein>
    <recommendedName>
        <fullName evidence="10">Phosphate transport system permease protein PstA</fullName>
    </recommendedName>
</protein>
<feature type="transmembrane region" description="Helical" evidence="10">
    <location>
        <begin position="254"/>
        <end position="275"/>
    </location>
</feature>
<dbReference type="AlphaFoldDB" id="A0A3M0GEQ0"/>
<dbReference type="Proteomes" id="UP000275256">
    <property type="component" value="Unassembled WGS sequence"/>
</dbReference>
<dbReference type="GO" id="GO:0005315">
    <property type="term" value="F:phosphate transmembrane transporter activity"/>
    <property type="evidence" value="ECO:0007669"/>
    <property type="project" value="InterPro"/>
</dbReference>
<feature type="transmembrane region" description="Helical" evidence="10">
    <location>
        <begin position="80"/>
        <end position="101"/>
    </location>
</feature>
<keyword evidence="8 10" id="KW-1133">Transmembrane helix</keyword>
<dbReference type="NCBIfam" id="TIGR00974">
    <property type="entry name" value="3a0107s02c"/>
    <property type="match status" value="1"/>
</dbReference>
<dbReference type="GO" id="GO:0035435">
    <property type="term" value="P:phosphate ion transmembrane transport"/>
    <property type="evidence" value="ECO:0007669"/>
    <property type="project" value="InterPro"/>
</dbReference>
<evidence type="ECO:0000256" key="5">
    <source>
        <dbReference type="ARBA" id="ARBA00022475"/>
    </source>
</evidence>
<feature type="transmembrane region" description="Helical" evidence="10">
    <location>
        <begin position="205"/>
        <end position="222"/>
    </location>
</feature>
<dbReference type="RefSeq" id="WP_121899680.1">
    <property type="nucleotide sequence ID" value="NZ_REFW01000001.1"/>
</dbReference>
<dbReference type="InterPro" id="IPR000515">
    <property type="entry name" value="MetI-like"/>
</dbReference>
<evidence type="ECO:0000256" key="2">
    <source>
        <dbReference type="ARBA" id="ARBA00004651"/>
    </source>
</evidence>
<dbReference type="InterPro" id="IPR051408">
    <property type="entry name" value="Phosphate_transprt_permease"/>
</dbReference>
<feature type="transmembrane region" description="Helical" evidence="10">
    <location>
        <begin position="49"/>
        <end position="68"/>
    </location>
</feature>
<comment type="function">
    <text evidence="1">Part of the binding-protein-dependent transport system for phosphate; probably responsible for the translocation of the substrate across the membrane.</text>
</comment>
<evidence type="ECO:0000256" key="1">
    <source>
        <dbReference type="ARBA" id="ARBA00003510"/>
    </source>
</evidence>
<feature type="transmembrane region" description="Helical" evidence="10">
    <location>
        <begin position="325"/>
        <end position="346"/>
    </location>
</feature>
<evidence type="ECO:0000256" key="7">
    <source>
        <dbReference type="ARBA" id="ARBA00022692"/>
    </source>
</evidence>
<dbReference type="SUPFAM" id="SSF161098">
    <property type="entry name" value="MetI-like"/>
    <property type="match status" value="1"/>
</dbReference>
<dbReference type="EMBL" id="REFW01000001">
    <property type="protein sequence ID" value="RMB61132.1"/>
    <property type="molecule type" value="Genomic_DNA"/>
</dbReference>